<evidence type="ECO:0000256" key="1">
    <source>
        <dbReference type="ARBA" id="ARBA00004294"/>
    </source>
</evidence>
<protein>
    <recommendedName>
        <fullName evidence="12">Mitoguardin</fullName>
    </recommendedName>
</protein>
<dbReference type="PANTHER" id="PTHR21508:SF5">
    <property type="entry name" value="MITOGUARDIN"/>
    <property type="match status" value="1"/>
</dbReference>
<comment type="similarity">
    <text evidence="2">Belongs to the mitoguardin family.</text>
</comment>
<sequence>MSVYKSLSGLKVALPVDISRLTGLSRPIKLTALSLSLGVALIGALAVFFRKRRKRTQMIQKKLAAKNEQRQQINGPNHLPHPASQHLKKQHGTNSSAPVTRSASSSFRKLRSNHLTKTQTPNGDVLHSSKKNNLSSSVDGSNCGSGDVGNLLRQRALSASMNSLGGVSNNSSSSTITHSGLDTANMTSADLCQLGMENLSLAISYWEDAVMKLSYLDEQQNSSVLAIPDEDTANLQHRLENLLDLAYRMQENYERLCDRQVESIALESALAVFAERDRERSFDDDSSDQESFVSATDMAHLTDLDFNRDILHHVPLYEAGMLELKYGNVPCRTIRPEMVQCLSDVEFLAKLHGIRLAFYSIFQDESKRDWFKAMGRKLVGDLMIKADKDVDEFHSTYDKMMQFISVDSNWPMIEEELRGRGVRVMSFYDIVLDFIMMDAFDDLANPPSTVLTVVQNRWLSNGFKETALATAVWSVLKAKRSLLKFNDGFIAHFYSITEHTSPLLAWGFLGPDTELKEMCNFFKDLVLGFIRDIFSFDKVRYTTVDALAQDILKLAEVQSETAAERLKSGSPDVTPVASYC</sequence>
<evidence type="ECO:0000256" key="2">
    <source>
        <dbReference type="ARBA" id="ARBA00008969"/>
    </source>
</evidence>
<comment type="caution">
    <text evidence="10">The sequence shown here is derived from an EMBL/GenBank/DDBJ whole genome shotgun (WGS) entry which is preliminary data.</text>
</comment>
<evidence type="ECO:0000256" key="8">
    <source>
        <dbReference type="SAM" id="MobiDB-lite"/>
    </source>
</evidence>
<dbReference type="EMBL" id="CAXITT010000307">
    <property type="protein sequence ID" value="CAL1538610.1"/>
    <property type="molecule type" value="Genomic_DNA"/>
</dbReference>
<reference evidence="10 11" key="1">
    <citation type="submission" date="2024-04" db="EMBL/GenBank/DDBJ databases">
        <authorList>
            <consortium name="Genoscope - CEA"/>
            <person name="William W."/>
        </authorList>
    </citation>
    <scope>NUCLEOTIDE SEQUENCE [LARGE SCALE GENOMIC DNA]</scope>
</reference>
<dbReference type="InterPro" id="IPR019392">
    <property type="entry name" value="Miga"/>
</dbReference>
<evidence type="ECO:0000256" key="4">
    <source>
        <dbReference type="ARBA" id="ARBA00022787"/>
    </source>
</evidence>
<dbReference type="PANTHER" id="PTHR21508">
    <property type="entry name" value="MITOGUARDIN"/>
    <property type="match status" value="1"/>
</dbReference>
<dbReference type="GO" id="GO:0005741">
    <property type="term" value="C:mitochondrial outer membrane"/>
    <property type="evidence" value="ECO:0007669"/>
    <property type="project" value="UniProtKB-SubCell"/>
</dbReference>
<evidence type="ECO:0000313" key="10">
    <source>
        <dbReference type="EMBL" id="CAL1538610.1"/>
    </source>
</evidence>
<dbReference type="AlphaFoldDB" id="A0AAV2HWM8"/>
<evidence type="ECO:0000256" key="5">
    <source>
        <dbReference type="ARBA" id="ARBA00022989"/>
    </source>
</evidence>
<comment type="subcellular location">
    <subcellularLocation>
        <location evidence="1">Mitochondrion outer membrane</location>
    </subcellularLocation>
</comment>
<feature type="transmembrane region" description="Helical" evidence="9">
    <location>
        <begin position="30"/>
        <end position="49"/>
    </location>
</feature>
<feature type="compositionally biased region" description="Low complexity" evidence="8">
    <location>
        <begin position="95"/>
        <end position="106"/>
    </location>
</feature>
<name>A0AAV2HWM8_LYMST</name>
<keyword evidence="5 9" id="KW-1133">Transmembrane helix</keyword>
<dbReference type="Proteomes" id="UP001497497">
    <property type="component" value="Unassembled WGS sequence"/>
</dbReference>
<evidence type="ECO:0000256" key="3">
    <source>
        <dbReference type="ARBA" id="ARBA00022692"/>
    </source>
</evidence>
<evidence type="ECO:0000256" key="7">
    <source>
        <dbReference type="ARBA" id="ARBA00023136"/>
    </source>
</evidence>
<keyword evidence="11" id="KW-1185">Reference proteome</keyword>
<accession>A0AAV2HWM8</accession>
<evidence type="ECO:0000313" key="11">
    <source>
        <dbReference type="Proteomes" id="UP001497497"/>
    </source>
</evidence>
<organism evidence="10 11">
    <name type="scientific">Lymnaea stagnalis</name>
    <name type="common">Great pond snail</name>
    <name type="synonym">Helix stagnalis</name>
    <dbReference type="NCBI Taxonomy" id="6523"/>
    <lineage>
        <taxon>Eukaryota</taxon>
        <taxon>Metazoa</taxon>
        <taxon>Spiralia</taxon>
        <taxon>Lophotrochozoa</taxon>
        <taxon>Mollusca</taxon>
        <taxon>Gastropoda</taxon>
        <taxon>Heterobranchia</taxon>
        <taxon>Euthyneura</taxon>
        <taxon>Panpulmonata</taxon>
        <taxon>Hygrophila</taxon>
        <taxon>Lymnaeoidea</taxon>
        <taxon>Lymnaeidae</taxon>
        <taxon>Lymnaea</taxon>
    </lineage>
</organism>
<keyword evidence="6" id="KW-0496">Mitochondrion</keyword>
<gene>
    <name evidence="10" type="ORF">GSLYS_00012431001</name>
</gene>
<keyword evidence="3 9" id="KW-0812">Transmembrane</keyword>
<evidence type="ECO:0000256" key="9">
    <source>
        <dbReference type="SAM" id="Phobius"/>
    </source>
</evidence>
<dbReference type="GO" id="GO:0008053">
    <property type="term" value="P:mitochondrial fusion"/>
    <property type="evidence" value="ECO:0007669"/>
    <property type="project" value="InterPro"/>
</dbReference>
<proteinExistence type="inferred from homology"/>
<keyword evidence="4" id="KW-1000">Mitochondrion outer membrane</keyword>
<keyword evidence="7 9" id="KW-0472">Membrane</keyword>
<evidence type="ECO:0008006" key="12">
    <source>
        <dbReference type="Google" id="ProtNLM"/>
    </source>
</evidence>
<feature type="region of interest" description="Disordered" evidence="8">
    <location>
        <begin position="62"/>
        <end position="145"/>
    </location>
</feature>
<evidence type="ECO:0000256" key="6">
    <source>
        <dbReference type="ARBA" id="ARBA00023128"/>
    </source>
</evidence>
<dbReference type="Pfam" id="PF10265">
    <property type="entry name" value="Miga"/>
    <property type="match status" value="1"/>
</dbReference>